<evidence type="ECO:0000256" key="6">
    <source>
        <dbReference type="ARBA" id="ARBA00023136"/>
    </source>
</evidence>
<dbReference type="KEGG" id="arev:RVR_7369"/>
<dbReference type="SUPFAM" id="SSF103473">
    <property type="entry name" value="MFS general substrate transporter"/>
    <property type="match status" value="1"/>
</dbReference>
<reference evidence="10 11" key="3">
    <citation type="journal article" date="2011" name="Nat. Chem. Biol.">
        <title>Reveromycin A biosynthesis uses RevG and RevJ for stereospecific spiroacetal formation.</title>
        <authorList>
            <person name="Takahashi S."/>
            <person name="Toyoda A."/>
            <person name="Sekiyama Y."/>
            <person name="Takagi H."/>
            <person name="Nogawa T."/>
            <person name="Uramoto M."/>
            <person name="Suzuki R."/>
            <person name="Koshino H."/>
            <person name="Kumano T."/>
            <person name="Panthee S."/>
            <person name="Dairi T."/>
            <person name="Ishikawa J."/>
            <person name="Ikeda H."/>
            <person name="Sakaki Y."/>
            <person name="Osada H."/>
        </authorList>
    </citation>
    <scope>NUCLEOTIDE SEQUENCE [LARGE SCALE GENOMIC DNA]</scope>
    <source>
        <strain evidence="10 11">SN-593</strain>
    </source>
</reference>
<feature type="transmembrane region" description="Helical" evidence="8">
    <location>
        <begin position="292"/>
        <end position="313"/>
    </location>
</feature>
<reference evidence="10 11" key="2">
    <citation type="journal article" date="2011" name="J. Antibiot.">
        <title>Furaquinocins I and J: novel polyketide isoprenoid hybrid compounds from Streptomyces reveromyceticus SN-593.</title>
        <authorList>
            <person name="Panthee S."/>
            <person name="Takahashi S."/>
            <person name="Takagi H."/>
            <person name="Nogawa T."/>
            <person name="Oowada E."/>
            <person name="Uramoto M."/>
            <person name="Osada H."/>
        </authorList>
    </citation>
    <scope>NUCLEOTIDE SEQUENCE [LARGE SCALE GENOMIC DNA]</scope>
    <source>
        <strain evidence="10 11">SN-593</strain>
    </source>
</reference>
<organism evidence="10 11">
    <name type="scientific">Actinacidiphila reveromycinica</name>
    <dbReference type="NCBI Taxonomy" id="659352"/>
    <lineage>
        <taxon>Bacteria</taxon>
        <taxon>Bacillati</taxon>
        <taxon>Actinomycetota</taxon>
        <taxon>Actinomycetes</taxon>
        <taxon>Kitasatosporales</taxon>
        <taxon>Streptomycetaceae</taxon>
        <taxon>Actinacidiphila</taxon>
    </lineage>
</organism>
<dbReference type="EMBL" id="AP018365">
    <property type="protein sequence ID" value="BBB00350.1"/>
    <property type="molecule type" value="Genomic_DNA"/>
</dbReference>
<keyword evidence="7" id="KW-0046">Antibiotic resistance</keyword>
<feature type="transmembrane region" description="Helical" evidence="8">
    <location>
        <begin position="430"/>
        <end position="451"/>
    </location>
</feature>
<evidence type="ECO:0000256" key="4">
    <source>
        <dbReference type="ARBA" id="ARBA00022692"/>
    </source>
</evidence>
<dbReference type="PROSITE" id="PS50850">
    <property type="entry name" value="MFS"/>
    <property type="match status" value="1"/>
</dbReference>
<feature type="transmembrane region" description="Helical" evidence="8">
    <location>
        <begin position="223"/>
        <end position="242"/>
    </location>
</feature>
<comment type="subcellular location">
    <subcellularLocation>
        <location evidence="1">Cell membrane</location>
        <topology evidence="1">Multi-pass membrane protein</topology>
    </subcellularLocation>
</comment>
<feature type="transmembrane region" description="Helical" evidence="8">
    <location>
        <begin position="128"/>
        <end position="150"/>
    </location>
</feature>
<feature type="transmembrane region" description="Helical" evidence="8">
    <location>
        <begin position="191"/>
        <end position="211"/>
    </location>
</feature>
<feature type="transmembrane region" description="Helical" evidence="8">
    <location>
        <begin position="397"/>
        <end position="418"/>
    </location>
</feature>
<evidence type="ECO:0000256" key="8">
    <source>
        <dbReference type="SAM" id="Phobius"/>
    </source>
</evidence>
<feature type="transmembrane region" description="Helical" evidence="8">
    <location>
        <begin position="94"/>
        <end position="116"/>
    </location>
</feature>
<dbReference type="GO" id="GO:0005886">
    <property type="term" value="C:plasma membrane"/>
    <property type="evidence" value="ECO:0007669"/>
    <property type="project" value="UniProtKB-SubCell"/>
</dbReference>
<dbReference type="CDD" id="cd17321">
    <property type="entry name" value="MFS_MMR_MDR_like"/>
    <property type="match status" value="1"/>
</dbReference>
<dbReference type="Gene3D" id="1.20.1250.20">
    <property type="entry name" value="MFS general substrate transporter like domains"/>
    <property type="match status" value="1"/>
</dbReference>
<dbReference type="PANTHER" id="PTHR42718:SF46">
    <property type="entry name" value="BLR6921 PROTEIN"/>
    <property type="match status" value="1"/>
</dbReference>
<evidence type="ECO:0000256" key="1">
    <source>
        <dbReference type="ARBA" id="ARBA00004651"/>
    </source>
</evidence>
<evidence type="ECO:0000259" key="9">
    <source>
        <dbReference type="PROSITE" id="PS50850"/>
    </source>
</evidence>
<dbReference type="GO" id="GO:0046677">
    <property type="term" value="P:response to antibiotic"/>
    <property type="evidence" value="ECO:0007669"/>
    <property type="project" value="UniProtKB-KW"/>
</dbReference>
<evidence type="ECO:0000256" key="5">
    <source>
        <dbReference type="ARBA" id="ARBA00022989"/>
    </source>
</evidence>
<evidence type="ECO:0000256" key="2">
    <source>
        <dbReference type="ARBA" id="ARBA00022448"/>
    </source>
</evidence>
<dbReference type="Proteomes" id="UP000595703">
    <property type="component" value="Chromosome"/>
</dbReference>
<evidence type="ECO:0000256" key="3">
    <source>
        <dbReference type="ARBA" id="ARBA00022475"/>
    </source>
</evidence>
<sequence>MMVLLALCLAQLTAALDSTIVEVALPSMRQALELSPAALQWVVNGYTLSFAGLLLLGGRLADVVGHKRIFLAGLGLFTLAGLAGGLAPDASALVLARVVQGAGAALLSPATMSLLTSAYPEPHRRRRALGAWTAAASSGSALGTVLGGVLTQWLSWHWVLWVNVPIGVICFAIAARVCTAPESAGRGLERLDLSGSLTVSLGLAAVVYAVVGTDTTPWRSARTVGVLASGITLLVAFVVIEARSAHPLLPLSLLRIRAVACANGQALLLGAGISTMFYFLSLYLQTVRGLSPLSAGAAFLPGSLGMVAGSTLGTRLFPVVSARRLLAGAGVLAFTGVLWLSRLPVHGSLPVDVLIPLVLACTGVGMGFVPVTTASMHGVAPSGLGVATGLLRTSQQAGSAIGLAALATVATVTTAHLADARRQSALVGGYRATLHWTAVLVLVEIGVVLVMPRLDSPAPLEDDSSQTANSSSA</sequence>
<reference evidence="10 11" key="4">
    <citation type="journal article" date="2020" name="Sci. Rep.">
        <title>beta-carboline chemical signals induce reveromycin production through a LuxR family regulator in Streptomyces sp. SN-593.</title>
        <authorList>
            <person name="Panthee S."/>
            <person name="Kito N."/>
            <person name="Hayashi T."/>
            <person name="Shimizu T."/>
            <person name="Ishikawa J."/>
            <person name="Hamamoto H."/>
            <person name="Osada H."/>
            <person name="Takahashi S."/>
        </authorList>
    </citation>
    <scope>NUCLEOTIDE SEQUENCE [LARGE SCALE GENOMIC DNA]</scope>
    <source>
        <strain evidence="10 11">SN-593</strain>
    </source>
</reference>
<keyword evidence="11" id="KW-1185">Reference proteome</keyword>
<proteinExistence type="predicted"/>
<feature type="transmembrane region" description="Helical" evidence="8">
    <location>
        <begin position="39"/>
        <end position="57"/>
    </location>
</feature>
<keyword evidence="5 8" id="KW-1133">Transmembrane helix</keyword>
<dbReference type="InterPro" id="IPR036259">
    <property type="entry name" value="MFS_trans_sf"/>
</dbReference>
<feature type="transmembrane region" description="Helical" evidence="8">
    <location>
        <begin position="325"/>
        <end position="341"/>
    </location>
</feature>
<evidence type="ECO:0000313" key="10">
    <source>
        <dbReference type="EMBL" id="BBB00350.1"/>
    </source>
</evidence>
<feature type="domain" description="Major facilitator superfamily (MFS) profile" evidence="9">
    <location>
        <begin position="3"/>
        <end position="455"/>
    </location>
</feature>
<gene>
    <name evidence="10" type="ORF">RVR_7369</name>
</gene>
<protein>
    <submittedName>
        <fullName evidence="10">Putative transmembrane efflux protein</fullName>
    </submittedName>
</protein>
<dbReference type="InterPro" id="IPR020846">
    <property type="entry name" value="MFS_dom"/>
</dbReference>
<dbReference type="AlphaFoldDB" id="A0A7U3UX37"/>
<evidence type="ECO:0000256" key="7">
    <source>
        <dbReference type="ARBA" id="ARBA00023251"/>
    </source>
</evidence>
<keyword evidence="4 8" id="KW-0812">Transmembrane</keyword>
<dbReference type="Pfam" id="PF07690">
    <property type="entry name" value="MFS_1"/>
    <property type="match status" value="1"/>
</dbReference>
<feature type="transmembrane region" description="Helical" evidence="8">
    <location>
        <begin position="156"/>
        <end position="179"/>
    </location>
</feature>
<dbReference type="GO" id="GO:0022857">
    <property type="term" value="F:transmembrane transporter activity"/>
    <property type="evidence" value="ECO:0007669"/>
    <property type="project" value="InterPro"/>
</dbReference>
<feature type="transmembrane region" description="Helical" evidence="8">
    <location>
        <begin position="69"/>
        <end position="88"/>
    </location>
</feature>
<keyword evidence="3" id="KW-1003">Cell membrane</keyword>
<name>A0A7U3UX37_9ACTN</name>
<evidence type="ECO:0000313" key="11">
    <source>
        <dbReference type="Proteomes" id="UP000595703"/>
    </source>
</evidence>
<accession>A0A7U3UX37</accession>
<dbReference type="Gene3D" id="1.20.1720.10">
    <property type="entry name" value="Multidrug resistance protein D"/>
    <property type="match status" value="1"/>
</dbReference>
<feature type="transmembrane region" description="Helical" evidence="8">
    <location>
        <begin position="353"/>
        <end position="376"/>
    </location>
</feature>
<feature type="transmembrane region" description="Helical" evidence="8">
    <location>
        <begin position="254"/>
        <end position="280"/>
    </location>
</feature>
<keyword evidence="2" id="KW-0813">Transport</keyword>
<dbReference type="PANTHER" id="PTHR42718">
    <property type="entry name" value="MAJOR FACILITATOR SUPERFAMILY MULTIDRUG TRANSPORTER MFSC"/>
    <property type="match status" value="1"/>
</dbReference>
<dbReference type="InterPro" id="IPR011701">
    <property type="entry name" value="MFS"/>
</dbReference>
<keyword evidence="6 8" id="KW-0472">Membrane</keyword>
<reference evidence="10 11" key="1">
    <citation type="journal article" date="2010" name="J. Bacteriol.">
        <title>Biochemical characterization of a novel indole prenyltransferase from Streptomyces sp. SN-593.</title>
        <authorList>
            <person name="Takahashi S."/>
            <person name="Takagi H."/>
            <person name="Toyoda A."/>
            <person name="Uramoto M."/>
            <person name="Nogawa T."/>
            <person name="Ueki M."/>
            <person name="Sakaki Y."/>
            <person name="Osada H."/>
        </authorList>
    </citation>
    <scope>NUCLEOTIDE SEQUENCE [LARGE SCALE GENOMIC DNA]</scope>
    <source>
        <strain evidence="10 11">SN-593</strain>
    </source>
</reference>